<evidence type="ECO:0000313" key="3">
    <source>
        <dbReference type="EMBL" id="SES32536.1"/>
    </source>
</evidence>
<feature type="region of interest" description="Disordered" evidence="1">
    <location>
        <begin position="1"/>
        <end position="98"/>
    </location>
</feature>
<keyword evidence="4" id="KW-1185">Reference proteome</keyword>
<organism evidence="3 4">
    <name type="scientific">Lentzea flaviverrucosa</name>
    <dbReference type="NCBI Taxonomy" id="200379"/>
    <lineage>
        <taxon>Bacteria</taxon>
        <taxon>Bacillati</taxon>
        <taxon>Actinomycetota</taxon>
        <taxon>Actinomycetes</taxon>
        <taxon>Pseudonocardiales</taxon>
        <taxon>Pseudonocardiaceae</taxon>
        <taxon>Lentzea</taxon>
    </lineage>
</organism>
<reference evidence="4" key="1">
    <citation type="submission" date="2016-10" db="EMBL/GenBank/DDBJ databases">
        <authorList>
            <person name="Varghese N."/>
            <person name="Submissions S."/>
        </authorList>
    </citation>
    <scope>NUCLEOTIDE SEQUENCE [LARGE SCALE GENOMIC DNA]</scope>
    <source>
        <strain evidence="4">CGMCC 4.578</strain>
    </source>
</reference>
<name>A0A1H9WF29_9PSEU</name>
<dbReference type="Proteomes" id="UP000199028">
    <property type="component" value="Unassembled WGS sequence"/>
</dbReference>
<dbReference type="RefSeq" id="WP_090069113.1">
    <property type="nucleotide sequence ID" value="NZ_FOFT01000011.1"/>
</dbReference>
<feature type="transmembrane region" description="Helical" evidence="2">
    <location>
        <begin position="105"/>
        <end position="128"/>
    </location>
</feature>
<protein>
    <recommendedName>
        <fullName evidence="5">Flagellar basal body-associated protein FliL</fullName>
    </recommendedName>
</protein>
<accession>A0A1H9WF29</accession>
<proteinExistence type="predicted"/>
<keyword evidence="2" id="KW-0812">Transmembrane</keyword>
<evidence type="ECO:0008006" key="5">
    <source>
        <dbReference type="Google" id="ProtNLM"/>
    </source>
</evidence>
<feature type="compositionally biased region" description="Low complexity" evidence="1">
    <location>
        <begin position="12"/>
        <end position="92"/>
    </location>
</feature>
<keyword evidence="2" id="KW-0472">Membrane</keyword>
<dbReference type="AlphaFoldDB" id="A0A1H9WF29"/>
<evidence type="ECO:0000256" key="1">
    <source>
        <dbReference type="SAM" id="MobiDB-lite"/>
    </source>
</evidence>
<sequence length="507" mass="53651">MSYPGGGGDQWQPQNNPYGQQPQQGGYQQQPQQPGGYPQQPGGYPQQGGHPQQPQQGGYPQTGPQGFPQQGYPQTGPQGFPQQGFPQQPYGYAPMGGEPPKKKRTGLVVTAVVAVLLLIGGGVTFFAIQKADPGANAGQDSPAVAAKNLVEQLGSGDVVGIMASLAPAEAALSKDYMDSMTKEMKRLEILKPEADPNKLSGVEFKSENIKFDEAKAEKINDHLTINKLVEGKITITSDASKIPLTDKLVDAIGDDLNLTSSKSETFDITAEVQKRGTPIGIASIKVGDKWYPSAFYTIANAVLEEDKKKWPAQGIAPQGASSAEDAAKQMVNAALDADLTKVIALLPPDEAGVLQDLGPLLLAEAGKQKPTGAKLNALETDVKDVAGGKQVTVKKVSITAEGETVTITREGDCYAADVPGQGSQKLCADEITQLLQQQGGKKIPAEAVEIIGRVAGSVMKTGVGVVTTEVDGKWYVSPVRSYYELALTLFRGFEPKDVDALIALLKK</sequence>
<dbReference type="EMBL" id="FOFT01000011">
    <property type="protein sequence ID" value="SES32536.1"/>
    <property type="molecule type" value="Genomic_DNA"/>
</dbReference>
<dbReference type="OrthoDB" id="3574198at2"/>
<keyword evidence="2" id="KW-1133">Transmembrane helix</keyword>
<gene>
    <name evidence="3" type="ORF">SAMN05216195_111298</name>
</gene>
<evidence type="ECO:0000313" key="4">
    <source>
        <dbReference type="Proteomes" id="UP000199028"/>
    </source>
</evidence>
<evidence type="ECO:0000256" key="2">
    <source>
        <dbReference type="SAM" id="Phobius"/>
    </source>
</evidence>